<dbReference type="PANTHER" id="PTHR33202:SF6">
    <property type="entry name" value="ZINC UPTAKE REGULATION PROTEIN"/>
    <property type="match status" value="1"/>
</dbReference>
<feature type="binding site" evidence="7">
    <location>
        <position position="109"/>
    </location>
    <ligand>
        <name>Zn(2+)</name>
        <dbReference type="ChEBI" id="CHEBI:29105"/>
    </ligand>
</feature>
<dbReference type="STRING" id="765913.ThidrDRAFT_1844"/>
<dbReference type="InterPro" id="IPR043135">
    <property type="entry name" value="Fur_C"/>
</dbReference>
<feature type="binding site" evidence="7">
    <location>
        <position position="152"/>
    </location>
    <ligand>
        <name>Zn(2+)</name>
        <dbReference type="ChEBI" id="CHEBI:29105"/>
    </ligand>
</feature>
<evidence type="ECO:0000256" key="6">
    <source>
        <dbReference type="ARBA" id="ARBA00023163"/>
    </source>
</evidence>
<reference evidence="9 10" key="1">
    <citation type="submission" date="2011-06" db="EMBL/GenBank/DDBJ databases">
        <title>The draft genome of Thiorhodococcus drewsii AZ1.</title>
        <authorList>
            <consortium name="US DOE Joint Genome Institute (JGI-PGF)"/>
            <person name="Lucas S."/>
            <person name="Han J."/>
            <person name="Lapidus A."/>
            <person name="Cheng J.-F."/>
            <person name="Goodwin L."/>
            <person name="Pitluck S."/>
            <person name="Peters L."/>
            <person name="Land M.L."/>
            <person name="Hauser L."/>
            <person name="Vogl K."/>
            <person name="Liu Z."/>
            <person name="Imhoff J."/>
            <person name="Thiel V."/>
            <person name="Frigaard N.-U."/>
            <person name="Bryant D.A."/>
            <person name="Woyke T.J."/>
        </authorList>
    </citation>
    <scope>NUCLEOTIDE SEQUENCE [LARGE SCALE GENOMIC DNA]</scope>
    <source>
        <strain evidence="9 10">AZ1</strain>
    </source>
</reference>
<dbReference type="Proteomes" id="UP000004200">
    <property type="component" value="Unassembled WGS sequence"/>
</dbReference>
<keyword evidence="7 8" id="KW-0479">Metal-binding</keyword>
<dbReference type="Gene3D" id="1.10.10.10">
    <property type="entry name" value="Winged helix-like DNA-binding domain superfamily/Winged helix DNA-binding domain"/>
    <property type="match status" value="1"/>
</dbReference>
<dbReference type="InterPro" id="IPR002481">
    <property type="entry name" value="FUR"/>
</dbReference>
<comment type="similarity">
    <text evidence="1 8">Belongs to the Fur family.</text>
</comment>
<comment type="caution">
    <text evidence="9">The sequence shown here is derived from an EMBL/GenBank/DDBJ whole genome shotgun (WGS) entry which is preliminary data.</text>
</comment>
<organism evidence="9 10">
    <name type="scientific">Thiorhodococcus drewsii AZ1</name>
    <dbReference type="NCBI Taxonomy" id="765913"/>
    <lineage>
        <taxon>Bacteria</taxon>
        <taxon>Pseudomonadati</taxon>
        <taxon>Pseudomonadota</taxon>
        <taxon>Gammaproteobacteria</taxon>
        <taxon>Chromatiales</taxon>
        <taxon>Chromatiaceae</taxon>
        <taxon>Thiorhodococcus</taxon>
    </lineage>
</organism>
<evidence type="ECO:0000313" key="10">
    <source>
        <dbReference type="Proteomes" id="UP000004200"/>
    </source>
</evidence>
<dbReference type="eggNOG" id="COG0735">
    <property type="taxonomic scope" value="Bacteria"/>
</dbReference>
<keyword evidence="5 8" id="KW-0238">DNA-binding</keyword>
<dbReference type="PANTHER" id="PTHR33202">
    <property type="entry name" value="ZINC UPTAKE REGULATION PROTEIN"/>
    <property type="match status" value="1"/>
</dbReference>
<dbReference type="RefSeq" id="WP_007040558.1">
    <property type="nucleotide sequence ID" value="NZ_AFWT01000011.1"/>
</dbReference>
<accession>G2E0M1</accession>
<evidence type="ECO:0000256" key="5">
    <source>
        <dbReference type="ARBA" id="ARBA00023125"/>
    </source>
</evidence>
<protein>
    <recommendedName>
        <fullName evidence="8">Ferric uptake regulation protein</fullName>
    </recommendedName>
</protein>
<feature type="binding site" evidence="7">
    <location>
        <position position="112"/>
    </location>
    <ligand>
        <name>Zn(2+)</name>
        <dbReference type="ChEBI" id="CHEBI:29105"/>
    </ligand>
</feature>
<keyword evidence="2 8" id="KW-0678">Repressor</keyword>
<dbReference type="GO" id="GO:0008270">
    <property type="term" value="F:zinc ion binding"/>
    <property type="evidence" value="ECO:0007669"/>
    <property type="project" value="TreeGrafter"/>
</dbReference>
<comment type="subunit">
    <text evidence="8">Homodimer.</text>
</comment>
<keyword evidence="10" id="KW-1185">Reference proteome</keyword>
<evidence type="ECO:0000256" key="3">
    <source>
        <dbReference type="ARBA" id="ARBA00022833"/>
    </source>
</evidence>
<keyword evidence="8" id="KW-0408">Iron</keyword>
<keyword evidence="3 7" id="KW-0862">Zinc</keyword>
<dbReference type="EMBL" id="AFWT01000011">
    <property type="protein sequence ID" value="EGV31643.1"/>
    <property type="molecule type" value="Genomic_DNA"/>
</dbReference>
<gene>
    <name evidence="8" type="primary">fur</name>
    <name evidence="9" type="ORF">ThidrDRAFT_1844</name>
</gene>
<evidence type="ECO:0000256" key="1">
    <source>
        <dbReference type="ARBA" id="ARBA00007957"/>
    </source>
</evidence>
<keyword evidence="8" id="KW-0963">Cytoplasm</keyword>
<name>G2E0M1_9GAMM</name>
<evidence type="ECO:0000313" key="9">
    <source>
        <dbReference type="EMBL" id="EGV31643.1"/>
    </source>
</evidence>
<dbReference type="GO" id="GO:0003700">
    <property type="term" value="F:DNA-binding transcription factor activity"/>
    <property type="evidence" value="ECO:0007669"/>
    <property type="project" value="UniProtKB-UniRule"/>
</dbReference>
<dbReference type="AlphaFoldDB" id="G2E0M1"/>
<keyword evidence="6 8" id="KW-0804">Transcription</keyword>
<evidence type="ECO:0000256" key="8">
    <source>
        <dbReference type="RuleBase" id="RU364037"/>
    </source>
</evidence>
<evidence type="ECO:0000256" key="7">
    <source>
        <dbReference type="PIRSR" id="PIRSR602481-1"/>
    </source>
</evidence>
<dbReference type="PATRIC" id="fig|765913.3.peg.1871"/>
<dbReference type="GO" id="GO:0045892">
    <property type="term" value="P:negative regulation of DNA-templated transcription"/>
    <property type="evidence" value="ECO:0007669"/>
    <property type="project" value="TreeGrafter"/>
</dbReference>
<sequence>MCPRERLVDSTLVNQVLEHAEIVCRARGVRLTEQRKTVLRLLCASDKPVSAYELLNRMRGVVKNPAPATVYRALDFLLEQGLAHKLESLHAYVGCTHPDHPHASQFLICDDCGEVIEVEDASLAETLRAAGQALGFSVKRPIVEVLGTCARCNAKQEDEA</sequence>
<comment type="subcellular location">
    <subcellularLocation>
        <location evidence="8">Cytoplasm</location>
    </subcellularLocation>
</comment>
<dbReference type="GO" id="GO:0005829">
    <property type="term" value="C:cytosol"/>
    <property type="evidence" value="ECO:0007669"/>
    <property type="project" value="TreeGrafter"/>
</dbReference>
<dbReference type="CDD" id="cd07153">
    <property type="entry name" value="Fur_like"/>
    <property type="match status" value="1"/>
</dbReference>
<proteinExistence type="inferred from homology"/>
<dbReference type="SUPFAM" id="SSF46785">
    <property type="entry name" value="Winged helix' DNA-binding domain"/>
    <property type="match status" value="1"/>
</dbReference>
<evidence type="ECO:0000256" key="2">
    <source>
        <dbReference type="ARBA" id="ARBA00022491"/>
    </source>
</evidence>
<dbReference type="InterPro" id="IPR036390">
    <property type="entry name" value="WH_DNA-bd_sf"/>
</dbReference>
<dbReference type="GO" id="GO:0000976">
    <property type="term" value="F:transcription cis-regulatory region binding"/>
    <property type="evidence" value="ECO:0007669"/>
    <property type="project" value="TreeGrafter"/>
</dbReference>
<feature type="binding site" evidence="7">
    <location>
        <position position="149"/>
    </location>
    <ligand>
        <name>Zn(2+)</name>
        <dbReference type="ChEBI" id="CHEBI:29105"/>
    </ligand>
</feature>
<dbReference type="Pfam" id="PF01475">
    <property type="entry name" value="FUR"/>
    <property type="match status" value="1"/>
</dbReference>
<dbReference type="InterPro" id="IPR036388">
    <property type="entry name" value="WH-like_DNA-bd_sf"/>
</dbReference>
<dbReference type="GO" id="GO:1900376">
    <property type="term" value="P:regulation of secondary metabolite biosynthetic process"/>
    <property type="evidence" value="ECO:0007669"/>
    <property type="project" value="TreeGrafter"/>
</dbReference>
<comment type="cofactor">
    <cofactor evidence="7">
        <name>Zn(2+)</name>
        <dbReference type="ChEBI" id="CHEBI:29105"/>
    </cofactor>
    <text evidence="7">Binds 1 zinc ion per subunit.</text>
</comment>
<evidence type="ECO:0000256" key="4">
    <source>
        <dbReference type="ARBA" id="ARBA00023015"/>
    </source>
</evidence>
<dbReference type="Gene3D" id="3.30.1490.190">
    <property type="match status" value="1"/>
</dbReference>
<keyword evidence="4 8" id="KW-0805">Transcription regulation</keyword>